<proteinExistence type="inferred from homology"/>
<evidence type="ECO:0000256" key="1">
    <source>
        <dbReference type="ARBA" id="ARBA00022552"/>
    </source>
</evidence>
<dbReference type="AlphaFoldDB" id="A0A7G9S0R2"/>
<feature type="binding site" evidence="6">
    <location>
        <position position="71"/>
    </location>
    <ligand>
        <name>S-adenosyl-L-methionine</name>
        <dbReference type="ChEBI" id="CHEBI:59789"/>
    </ligand>
</feature>
<keyword evidence="6" id="KW-0963">Cytoplasm</keyword>
<dbReference type="PANTHER" id="PTHR33603:SF1">
    <property type="entry name" value="RIBOSOMAL RNA LARGE SUBUNIT METHYLTRANSFERASE H"/>
    <property type="match status" value="1"/>
</dbReference>
<evidence type="ECO:0000256" key="5">
    <source>
        <dbReference type="ARBA" id="ARBA00038303"/>
    </source>
</evidence>
<evidence type="ECO:0000313" key="7">
    <source>
        <dbReference type="EMBL" id="QNN61437.1"/>
    </source>
</evidence>
<comment type="subcellular location">
    <subcellularLocation>
        <location evidence="6">Cytoplasm</location>
    </subcellularLocation>
</comment>
<dbReference type="PANTHER" id="PTHR33603">
    <property type="entry name" value="METHYLTRANSFERASE"/>
    <property type="match status" value="1"/>
</dbReference>
<dbReference type="EC" id="2.1.1.177" evidence="6"/>
<dbReference type="InterPro" id="IPR029028">
    <property type="entry name" value="Alpha/beta_knot_MTases"/>
</dbReference>
<dbReference type="NCBIfam" id="NF000986">
    <property type="entry name" value="PRK00103.1-4"/>
    <property type="match status" value="1"/>
</dbReference>
<dbReference type="KEGG" id="eio:H9L01_03455"/>
<dbReference type="SUPFAM" id="SSF75217">
    <property type="entry name" value="alpha/beta knot"/>
    <property type="match status" value="1"/>
</dbReference>
<comment type="function">
    <text evidence="6">Specifically methylates the pseudouridine at position 1915 (m3Psi1915) in 23S rRNA.</text>
</comment>
<dbReference type="InterPro" id="IPR003742">
    <property type="entry name" value="RlmH-like"/>
</dbReference>
<gene>
    <name evidence="6 7" type="primary">rlmH</name>
    <name evidence="7" type="ORF">H9L01_03455</name>
</gene>
<keyword evidence="4 6" id="KW-0949">S-adenosyl-L-methionine</keyword>
<dbReference type="Gene3D" id="3.40.1280.10">
    <property type="match status" value="1"/>
</dbReference>
<sequence length="153" mass="17695">MIKIVAIGKVKEKAMNELIAEYQKRLKPISQVMLIELPNSKKQDSDIQGIIEDESDRILSKVSPQDYVILLDLKGKDLSSEKMSEHVMGVLDTSKPIAFIIGGSHGVSDEIRNRANYRWRISNLTFPHQLVRLMLYEQIYRIFMISKNHPYHK</sequence>
<evidence type="ECO:0000256" key="2">
    <source>
        <dbReference type="ARBA" id="ARBA00022603"/>
    </source>
</evidence>
<name>A0A7G9S0R2_9FIRM</name>
<keyword evidence="8" id="KW-1185">Reference proteome</keyword>
<evidence type="ECO:0000313" key="8">
    <source>
        <dbReference type="Proteomes" id="UP000515928"/>
    </source>
</evidence>
<evidence type="ECO:0000256" key="3">
    <source>
        <dbReference type="ARBA" id="ARBA00022679"/>
    </source>
</evidence>
<dbReference type="PIRSF" id="PIRSF004505">
    <property type="entry name" value="MT_bac"/>
    <property type="match status" value="1"/>
</dbReference>
<evidence type="ECO:0000256" key="4">
    <source>
        <dbReference type="ARBA" id="ARBA00022691"/>
    </source>
</evidence>
<comment type="subunit">
    <text evidence="6">Homodimer.</text>
</comment>
<reference evidence="7 8" key="1">
    <citation type="submission" date="2020-08" db="EMBL/GenBank/DDBJ databases">
        <title>Genome sequence of Erysipelothrix inopinata DSM 15511T.</title>
        <authorList>
            <person name="Hyun D.-W."/>
            <person name="Bae J.-W."/>
        </authorList>
    </citation>
    <scope>NUCLEOTIDE SEQUENCE [LARGE SCALE GENOMIC DNA]</scope>
    <source>
        <strain evidence="7 8">DSM 15511</strain>
    </source>
</reference>
<dbReference type="HAMAP" id="MF_00658">
    <property type="entry name" value="23SrRNA_methyltr_H"/>
    <property type="match status" value="1"/>
</dbReference>
<dbReference type="CDD" id="cd18081">
    <property type="entry name" value="RlmH-like"/>
    <property type="match status" value="1"/>
</dbReference>
<dbReference type="Proteomes" id="UP000515928">
    <property type="component" value="Chromosome"/>
</dbReference>
<dbReference type="InterPro" id="IPR029026">
    <property type="entry name" value="tRNA_m1G_MTases_N"/>
</dbReference>
<evidence type="ECO:0000256" key="6">
    <source>
        <dbReference type="HAMAP-Rule" id="MF_00658"/>
    </source>
</evidence>
<feature type="binding site" evidence="6">
    <location>
        <position position="102"/>
    </location>
    <ligand>
        <name>S-adenosyl-L-methionine</name>
        <dbReference type="ChEBI" id="CHEBI:59789"/>
    </ligand>
</feature>
<organism evidence="7 8">
    <name type="scientific">Erysipelothrix inopinata</name>
    <dbReference type="NCBI Taxonomy" id="225084"/>
    <lineage>
        <taxon>Bacteria</taxon>
        <taxon>Bacillati</taxon>
        <taxon>Bacillota</taxon>
        <taxon>Erysipelotrichia</taxon>
        <taxon>Erysipelotrichales</taxon>
        <taxon>Erysipelotrichaceae</taxon>
        <taxon>Erysipelothrix</taxon>
    </lineage>
</organism>
<dbReference type="GO" id="GO:0070038">
    <property type="term" value="F:rRNA (pseudouridine-N3-)-methyltransferase activity"/>
    <property type="evidence" value="ECO:0007669"/>
    <property type="project" value="UniProtKB-UniRule"/>
</dbReference>
<accession>A0A7G9S0R2</accession>
<protein>
    <recommendedName>
        <fullName evidence="6">Ribosomal RNA large subunit methyltransferase H</fullName>
        <ecNumber evidence="6">2.1.1.177</ecNumber>
    </recommendedName>
    <alternativeName>
        <fullName evidence="6">23S rRNA (pseudouridine1915-N3)-methyltransferase</fullName>
    </alternativeName>
    <alternativeName>
        <fullName evidence="6">23S rRNA m3Psi1915 methyltransferase</fullName>
    </alternativeName>
    <alternativeName>
        <fullName evidence="6">rRNA (pseudouridine-N3-)-methyltransferase RlmH</fullName>
    </alternativeName>
</protein>
<keyword evidence="2 6" id="KW-0489">Methyltransferase</keyword>
<feature type="binding site" evidence="6">
    <location>
        <begin position="121"/>
        <end position="126"/>
    </location>
    <ligand>
        <name>S-adenosyl-L-methionine</name>
        <dbReference type="ChEBI" id="CHEBI:59789"/>
    </ligand>
</feature>
<keyword evidence="1 6" id="KW-0698">rRNA processing</keyword>
<dbReference type="RefSeq" id="WP_187534638.1">
    <property type="nucleotide sequence ID" value="NZ_CBCSHU010000006.1"/>
</dbReference>
<comment type="catalytic activity">
    <reaction evidence="6">
        <text>pseudouridine(1915) in 23S rRNA + S-adenosyl-L-methionine = N(3)-methylpseudouridine(1915) in 23S rRNA + S-adenosyl-L-homocysteine + H(+)</text>
        <dbReference type="Rhea" id="RHEA:42752"/>
        <dbReference type="Rhea" id="RHEA-COMP:10221"/>
        <dbReference type="Rhea" id="RHEA-COMP:10222"/>
        <dbReference type="ChEBI" id="CHEBI:15378"/>
        <dbReference type="ChEBI" id="CHEBI:57856"/>
        <dbReference type="ChEBI" id="CHEBI:59789"/>
        <dbReference type="ChEBI" id="CHEBI:65314"/>
        <dbReference type="ChEBI" id="CHEBI:74486"/>
        <dbReference type="EC" id="2.1.1.177"/>
    </reaction>
</comment>
<dbReference type="Pfam" id="PF02590">
    <property type="entry name" value="SPOUT_MTase"/>
    <property type="match status" value="1"/>
</dbReference>
<keyword evidence="3 6" id="KW-0808">Transferase</keyword>
<comment type="similarity">
    <text evidence="5 6">Belongs to the RNA methyltransferase RlmH family.</text>
</comment>
<dbReference type="GO" id="GO:0005737">
    <property type="term" value="C:cytoplasm"/>
    <property type="evidence" value="ECO:0007669"/>
    <property type="project" value="UniProtKB-SubCell"/>
</dbReference>
<dbReference type="EMBL" id="CP060715">
    <property type="protein sequence ID" value="QNN61437.1"/>
    <property type="molecule type" value="Genomic_DNA"/>
</dbReference>